<proteinExistence type="predicted"/>
<reference evidence="3" key="1">
    <citation type="submission" date="2018-03" db="EMBL/GenBank/DDBJ databases">
        <authorList>
            <person name="Navarro De La Torre S."/>
        </authorList>
    </citation>
    <scope>NUCLEOTIDE SEQUENCE [LARGE SCALE GENOMIC DNA]</scope>
    <source>
        <strain evidence="3">EAod3</strain>
    </source>
</reference>
<organism evidence="2 3">
    <name type="scientific">Kushneria phyllosphaerae</name>
    <dbReference type="NCBI Taxonomy" id="2100822"/>
    <lineage>
        <taxon>Bacteria</taxon>
        <taxon>Pseudomonadati</taxon>
        <taxon>Pseudomonadota</taxon>
        <taxon>Gammaproteobacteria</taxon>
        <taxon>Oceanospirillales</taxon>
        <taxon>Halomonadaceae</taxon>
        <taxon>Kushneria</taxon>
    </lineage>
</organism>
<gene>
    <name evidence="2" type="ORF">KSP9073_01434</name>
</gene>
<dbReference type="AlphaFoldDB" id="A0A2R8CKM3"/>
<name>A0A2R8CKM3_9GAMM</name>
<dbReference type="Proteomes" id="UP000244934">
    <property type="component" value="Unassembled WGS sequence"/>
</dbReference>
<keyword evidence="3" id="KW-1185">Reference proteome</keyword>
<protein>
    <recommendedName>
        <fullName evidence="1">HEPN domain-containing protein</fullName>
    </recommendedName>
</protein>
<dbReference type="Pfam" id="PF05168">
    <property type="entry name" value="HEPN"/>
    <property type="match status" value="1"/>
</dbReference>
<evidence type="ECO:0000313" key="2">
    <source>
        <dbReference type="EMBL" id="SPJ33425.1"/>
    </source>
</evidence>
<accession>A0A2R8CKM3</accession>
<evidence type="ECO:0000313" key="3">
    <source>
        <dbReference type="Proteomes" id="UP000244934"/>
    </source>
</evidence>
<evidence type="ECO:0000259" key="1">
    <source>
        <dbReference type="Pfam" id="PF05168"/>
    </source>
</evidence>
<dbReference type="EMBL" id="ONZI01000002">
    <property type="protein sequence ID" value="SPJ33425.1"/>
    <property type="molecule type" value="Genomic_DNA"/>
</dbReference>
<sequence length="115" mass="13318">MMPERLLDIAHELLSAPDTEQPRLRSVVNRAYYAAFLTARDYCSRNDVDVGHGAAHQKVIEALIDKPDLARRGNQLNMVKRLRHRADYEWNRPMTYKEAAKTLKTCRELVAFFTS</sequence>
<feature type="domain" description="HEPN" evidence="1">
    <location>
        <begin position="20"/>
        <end position="112"/>
    </location>
</feature>
<dbReference type="Gene3D" id="1.20.120.330">
    <property type="entry name" value="Nucleotidyltransferases domain 2"/>
    <property type="match status" value="1"/>
</dbReference>
<dbReference type="InterPro" id="IPR007842">
    <property type="entry name" value="HEPN_dom"/>
</dbReference>